<dbReference type="STRING" id="1868482.ENSTSYP00000006035"/>
<evidence type="ECO:0000256" key="15">
    <source>
        <dbReference type="SAM" id="Phobius"/>
    </source>
</evidence>
<proteinExistence type="predicted"/>
<dbReference type="GeneID" id="103252861"/>
<dbReference type="InterPro" id="IPR013106">
    <property type="entry name" value="Ig_V-set"/>
</dbReference>
<evidence type="ECO:0000256" key="4">
    <source>
        <dbReference type="ARBA" id="ARBA00022989"/>
    </source>
</evidence>
<dbReference type="Pfam" id="PF07686">
    <property type="entry name" value="V-set"/>
    <property type="match status" value="1"/>
</dbReference>
<dbReference type="InterPro" id="IPR036179">
    <property type="entry name" value="Ig-like_dom_sf"/>
</dbReference>
<organism evidence="18 19">
    <name type="scientific">Carlito syrichta</name>
    <name type="common">Philippine tarsier</name>
    <name type="synonym">Tarsius syrichta</name>
    <dbReference type="NCBI Taxonomy" id="1868482"/>
    <lineage>
        <taxon>Eukaryota</taxon>
        <taxon>Metazoa</taxon>
        <taxon>Chordata</taxon>
        <taxon>Craniata</taxon>
        <taxon>Vertebrata</taxon>
        <taxon>Euteleostomi</taxon>
        <taxon>Mammalia</taxon>
        <taxon>Eutheria</taxon>
        <taxon>Euarchontoglires</taxon>
        <taxon>Primates</taxon>
        <taxon>Haplorrhini</taxon>
        <taxon>Tarsiiformes</taxon>
        <taxon>Tarsiidae</taxon>
        <taxon>Carlito</taxon>
    </lineage>
</organism>
<name>A0A1U7SZT9_CARSF</name>
<evidence type="ECO:0000256" key="12">
    <source>
        <dbReference type="ARBA" id="ARBA00071987"/>
    </source>
</evidence>
<keyword evidence="5 15" id="KW-0472">Membrane</keyword>
<dbReference type="InterPro" id="IPR013783">
    <property type="entry name" value="Ig-like_fold"/>
</dbReference>
<comment type="subcellular location">
    <subcellularLocation>
        <location evidence="1">Membrane</location>
        <topology evidence="1">Single-pass type I membrane protein</topology>
    </subcellularLocation>
</comment>
<dbReference type="Pfam" id="PF13927">
    <property type="entry name" value="Ig_3"/>
    <property type="match status" value="1"/>
</dbReference>
<dbReference type="SMART" id="SM00406">
    <property type="entry name" value="IGv"/>
    <property type="match status" value="1"/>
</dbReference>
<evidence type="ECO:0000313" key="19">
    <source>
        <dbReference type="RefSeq" id="XP_008049648.1"/>
    </source>
</evidence>
<evidence type="ECO:0000256" key="14">
    <source>
        <dbReference type="SAM" id="MobiDB-lite"/>
    </source>
</evidence>
<evidence type="ECO:0000256" key="11">
    <source>
        <dbReference type="ARBA" id="ARBA00055446"/>
    </source>
</evidence>
<feature type="signal peptide" evidence="16">
    <location>
        <begin position="1"/>
        <end position="16"/>
    </location>
</feature>
<dbReference type="RefSeq" id="XP_008049648.1">
    <property type="nucleotide sequence ID" value="XM_008051457.1"/>
</dbReference>
<dbReference type="FunFam" id="2.60.40.10:FF:001969">
    <property type="entry name" value="Cell surface A33 antigen"/>
    <property type="match status" value="1"/>
</dbReference>
<dbReference type="PROSITE" id="PS50835">
    <property type="entry name" value="IG_LIKE"/>
    <property type="match status" value="2"/>
</dbReference>
<dbReference type="AlphaFoldDB" id="A0A1U7SZT9"/>
<gene>
    <name evidence="19" type="primary">GPA33</name>
</gene>
<dbReference type="FunFam" id="2.60.40.10:FF:000095">
    <property type="entry name" value="immunoglobulin superfamily member 11 isoform X1"/>
    <property type="match status" value="1"/>
</dbReference>
<dbReference type="SUPFAM" id="SSF48726">
    <property type="entry name" value="Immunoglobulin"/>
    <property type="match status" value="2"/>
</dbReference>
<feature type="domain" description="Ig-like" evidence="17">
    <location>
        <begin position="38"/>
        <end position="152"/>
    </location>
</feature>
<evidence type="ECO:0000256" key="10">
    <source>
        <dbReference type="ARBA" id="ARBA00023319"/>
    </source>
</evidence>
<reference evidence="19" key="1">
    <citation type="submission" date="2025-08" db="UniProtKB">
        <authorList>
            <consortium name="RefSeq"/>
        </authorList>
    </citation>
    <scope>IDENTIFICATION</scope>
</reference>
<keyword evidence="8" id="KW-0325">Glycoprotein</keyword>
<dbReference type="InterPro" id="IPR042474">
    <property type="entry name" value="A33"/>
</dbReference>
<evidence type="ECO:0000256" key="8">
    <source>
        <dbReference type="ARBA" id="ARBA00023180"/>
    </source>
</evidence>
<evidence type="ECO:0000313" key="18">
    <source>
        <dbReference type="Proteomes" id="UP000189704"/>
    </source>
</evidence>
<sequence>MLWVGSRWTKMPVLVCTVVLEEKLLDQGQDCCVWVTVDAISVKTPQEVIQATRGKSATLPCTYQTSAPDRNGFILWDKLLMSHTEQVVLWNFLTETPMYGSLYENRVNISGNAGQSDASITISQVTMDDNGTYECFVSLMSDLYGTSKSRIRLLVLVPPSKPDCSIQGEPIIGNNIQLTCQSQEGSPAPQYSWKSYDILNQERPLAQPVSGQPVLLKNISTDMSGYYICTSTNNVGVESCNITVSVRPPSMNVALYAGIAGGVAAALIVLGIIIYCCCCRGNNKAEDGEDARPNRADYQEPLEQLKEFSSGRKEEEDYRHEDQRSSGHESPDHSGQ</sequence>
<keyword evidence="4 15" id="KW-1133">Transmembrane helix</keyword>
<feature type="region of interest" description="Disordered" evidence="14">
    <location>
        <begin position="285"/>
        <end position="336"/>
    </location>
</feature>
<dbReference type="PANTHER" id="PTHR44969">
    <property type="entry name" value="CELL SURFACE A33 ANTIGEN"/>
    <property type="match status" value="1"/>
</dbReference>
<dbReference type="SMART" id="SM00408">
    <property type="entry name" value="IGc2"/>
    <property type="match status" value="2"/>
</dbReference>
<comment type="function">
    <text evidence="11">May play a role in cell-cell recognition and signaling.</text>
</comment>
<evidence type="ECO:0000256" key="2">
    <source>
        <dbReference type="ARBA" id="ARBA00022692"/>
    </source>
</evidence>
<dbReference type="CTD" id="10223"/>
<evidence type="ECO:0000256" key="16">
    <source>
        <dbReference type="SAM" id="SignalP"/>
    </source>
</evidence>
<evidence type="ECO:0000256" key="5">
    <source>
        <dbReference type="ARBA" id="ARBA00023136"/>
    </source>
</evidence>
<evidence type="ECO:0000256" key="7">
    <source>
        <dbReference type="ARBA" id="ARBA00023157"/>
    </source>
</evidence>
<keyword evidence="10" id="KW-0393">Immunoglobulin domain</keyword>
<evidence type="ECO:0000256" key="6">
    <source>
        <dbReference type="ARBA" id="ARBA00023139"/>
    </source>
</evidence>
<evidence type="ECO:0000256" key="1">
    <source>
        <dbReference type="ARBA" id="ARBA00004479"/>
    </source>
</evidence>
<dbReference type="InterPro" id="IPR007110">
    <property type="entry name" value="Ig-like_dom"/>
</dbReference>
<dbReference type="SMART" id="SM00409">
    <property type="entry name" value="IG"/>
    <property type="match status" value="2"/>
</dbReference>
<dbReference type="OrthoDB" id="8825892at2759"/>
<evidence type="ECO:0000256" key="9">
    <source>
        <dbReference type="ARBA" id="ARBA00023288"/>
    </source>
</evidence>
<keyword evidence="6" id="KW-0564">Palmitate</keyword>
<dbReference type="GO" id="GO:0005886">
    <property type="term" value="C:plasma membrane"/>
    <property type="evidence" value="ECO:0007669"/>
    <property type="project" value="InterPro"/>
</dbReference>
<evidence type="ECO:0000256" key="13">
    <source>
        <dbReference type="ARBA" id="ARBA00083830"/>
    </source>
</evidence>
<feature type="chain" id="PRO_5010537454" description="Cell surface A33 antigen" evidence="16">
    <location>
        <begin position="17"/>
        <end position="336"/>
    </location>
</feature>
<dbReference type="PANTHER" id="PTHR44969:SF1">
    <property type="entry name" value="CELL SURFACE A33 ANTIGEN"/>
    <property type="match status" value="1"/>
</dbReference>
<keyword evidence="9" id="KW-0449">Lipoprotein</keyword>
<dbReference type="Proteomes" id="UP000189704">
    <property type="component" value="Unplaced"/>
</dbReference>
<keyword evidence="7" id="KW-1015">Disulfide bond</keyword>
<evidence type="ECO:0000256" key="3">
    <source>
        <dbReference type="ARBA" id="ARBA00022729"/>
    </source>
</evidence>
<keyword evidence="18" id="KW-1185">Reference proteome</keyword>
<accession>A0A1U7SZT9</accession>
<dbReference type="InterPro" id="IPR003598">
    <property type="entry name" value="Ig_sub2"/>
</dbReference>
<dbReference type="Gene3D" id="2.60.40.10">
    <property type="entry name" value="Immunoglobulins"/>
    <property type="match status" value="2"/>
</dbReference>
<dbReference type="InterPro" id="IPR003599">
    <property type="entry name" value="Ig_sub"/>
</dbReference>
<keyword evidence="2 15" id="KW-0812">Transmembrane</keyword>
<evidence type="ECO:0000259" key="17">
    <source>
        <dbReference type="PROSITE" id="PS50835"/>
    </source>
</evidence>
<feature type="transmembrane region" description="Helical" evidence="15">
    <location>
        <begin position="253"/>
        <end position="275"/>
    </location>
</feature>
<feature type="domain" description="Ig-like" evidence="17">
    <location>
        <begin position="162"/>
        <end position="245"/>
    </location>
</feature>
<dbReference type="KEGG" id="csyr:103252861"/>
<keyword evidence="3 16" id="KW-0732">Signal</keyword>
<protein>
    <recommendedName>
        <fullName evidence="12">Cell surface A33 antigen</fullName>
    </recommendedName>
    <alternativeName>
        <fullName evidence="13">Glycoprotein A33</fullName>
    </alternativeName>
</protein>